<evidence type="ECO:0000256" key="4">
    <source>
        <dbReference type="ARBA" id="ARBA00022679"/>
    </source>
</evidence>
<dbReference type="InterPro" id="IPR055361">
    <property type="entry name" value="tRNA_methyltr_TrmB_bact"/>
</dbReference>
<reference evidence="8 9" key="1">
    <citation type="submission" date="2020-01" db="EMBL/GenBank/DDBJ databases">
        <title>Ponticoccus aerotolerans gen. nov., sp. nov., an anaerobic bacterium and proposal of Ponticoccusceae fam. nov., Ponticoccusles ord. nov. and Ponticoccuse classis nov. in the phylum Kiritimatiellaeota.</title>
        <authorList>
            <person name="Zhou L.Y."/>
            <person name="Du Z.J."/>
        </authorList>
    </citation>
    <scope>NUCLEOTIDE SEQUENCE [LARGE SCALE GENOMIC DNA]</scope>
    <source>
        <strain evidence="8 9">S-5007</strain>
    </source>
</reference>
<evidence type="ECO:0000256" key="3">
    <source>
        <dbReference type="ARBA" id="ARBA00022603"/>
    </source>
</evidence>
<dbReference type="EC" id="2.1.1.33" evidence="7"/>
<feature type="binding site" evidence="7">
    <location>
        <position position="111"/>
    </location>
    <ligand>
        <name>S-adenosyl-L-methionine</name>
        <dbReference type="ChEBI" id="CHEBI:59789"/>
    </ligand>
</feature>
<evidence type="ECO:0000256" key="1">
    <source>
        <dbReference type="ARBA" id="ARBA00000142"/>
    </source>
</evidence>
<comment type="caution">
    <text evidence="7">Lacks conserved residue(s) required for the propagation of feature annotation.</text>
</comment>
<dbReference type="AlphaFoldDB" id="A0A6P1MAH3"/>
<dbReference type="RefSeq" id="WP_160627009.1">
    <property type="nucleotide sequence ID" value="NZ_CP047593.1"/>
</dbReference>
<comment type="function">
    <text evidence="2 7">Catalyzes the formation of N(7)-methylguanine at position 46 (m7G46) in tRNA.</text>
</comment>
<dbReference type="Proteomes" id="UP000464954">
    <property type="component" value="Chromosome"/>
</dbReference>
<evidence type="ECO:0000313" key="9">
    <source>
        <dbReference type="Proteomes" id="UP000464954"/>
    </source>
</evidence>
<dbReference type="CDD" id="cd02440">
    <property type="entry name" value="AdoMet_MTases"/>
    <property type="match status" value="1"/>
</dbReference>
<dbReference type="UniPathway" id="UPA00989"/>
<evidence type="ECO:0000256" key="7">
    <source>
        <dbReference type="HAMAP-Rule" id="MF_01057"/>
    </source>
</evidence>
<dbReference type="EMBL" id="CP047593">
    <property type="protein sequence ID" value="QHI68566.1"/>
    <property type="molecule type" value="Genomic_DNA"/>
</dbReference>
<comment type="pathway">
    <text evidence="7">tRNA modification; N(7)-methylguanine-tRNA biosynthesis.</text>
</comment>
<sequence length="198" mass="23309">MIDLPENTLRVHPDEFLKATDFRDYFDHPEHPFHIDLGCGMGRFLLARSGKFPETNFLGIDRLLKRIKKIDKKAQRLGRENIRLFRVDGYYATTFLIAPQSVDAYYVFYPDPWPKEKHHHNRLFNEPFMDAVARTLKPGGIIHTASDHLPYFEEIYALLKNDDRFEETDTFYPSEDEVTDFELIFAHKIPGRASFARK</sequence>
<name>A0A6P1MAH3_9BACT</name>
<organism evidence="8 9">
    <name type="scientific">Tichowtungia aerotolerans</name>
    <dbReference type="NCBI Taxonomy" id="2697043"/>
    <lineage>
        <taxon>Bacteria</taxon>
        <taxon>Pseudomonadati</taxon>
        <taxon>Kiritimatiellota</taxon>
        <taxon>Tichowtungiia</taxon>
        <taxon>Tichowtungiales</taxon>
        <taxon>Tichowtungiaceae</taxon>
        <taxon>Tichowtungia</taxon>
    </lineage>
</organism>
<dbReference type="GO" id="GO:0043527">
    <property type="term" value="C:tRNA methyltransferase complex"/>
    <property type="evidence" value="ECO:0007669"/>
    <property type="project" value="TreeGrafter"/>
</dbReference>
<keyword evidence="9" id="KW-1185">Reference proteome</keyword>
<keyword evidence="4 7" id="KW-0808">Transferase</keyword>
<gene>
    <name evidence="7 8" type="primary">trmB</name>
    <name evidence="8" type="ORF">GT409_03575</name>
</gene>
<dbReference type="InterPro" id="IPR029063">
    <property type="entry name" value="SAM-dependent_MTases_sf"/>
</dbReference>
<dbReference type="GO" id="GO:0008176">
    <property type="term" value="F:tRNA (guanine(46)-N7)-methyltransferase activity"/>
    <property type="evidence" value="ECO:0007669"/>
    <property type="project" value="UniProtKB-UniRule"/>
</dbReference>
<feature type="binding site" evidence="7">
    <location>
        <position position="36"/>
    </location>
    <ligand>
        <name>S-adenosyl-L-methionine</name>
        <dbReference type="ChEBI" id="CHEBI:59789"/>
    </ligand>
</feature>
<keyword evidence="3 7" id="KW-0489">Methyltransferase</keyword>
<comment type="catalytic activity">
    <reaction evidence="1 7">
        <text>guanosine(46) in tRNA + S-adenosyl-L-methionine = N(7)-methylguanosine(46) in tRNA + S-adenosyl-L-homocysteine</text>
        <dbReference type="Rhea" id="RHEA:42708"/>
        <dbReference type="Rhea" id="RHEA-COMP:10188"/>
        <dbReference type="Rhea" id="RHEA-COMP:10189"/>
        <dbReference type="ChEBI" id="CHEBI:57856"/>
        <dbReference type="ChEBI" id="CHEBI:59789"/>
        <dbReference type="ChEBI" id="CHEBI:74269"/>
        <dbReference type="ChEBI" id="CHEBI:74480"/>
        <dbReference type="EC" id="2.1.1.33"/>
    </reaction>
</comment>
<keyword evidence="6 7" id="KW-0819">tRNA processing</keyword>
<dbReference type="Pfam" id="PF02390">
    <property type="entry name" value="Methyltransf_4"/>
    <property type="match status" value="1"/>
</dbReference>
<dbReference type="InterPro" id="IPR003358">
    <property type="entry name" value="tRNA_(Gua-N-7)_MeTrfase_Trmb"/>
</dbReference>
<evidence type="ECO:0000256" key="5">
    <source>
        <dbReference type="ARBA" id="ARBA00022691"/>
    </source>
</evidence>
<evidence type="ECO:0000256" key="2">
    <source>
        <dbReference type="ARBA" id="ARBA00003015"/>
    </source>
</evidence>
<proteinExistence type="inferred from homology"/>
<dbReference type="SUPFAM" id="SSF53335">
    <property type="entry name" value="S-adenosyl-L-methionine-dependent methyltransferases"/>
    <property type="match status" value="1"/>
</dbReference>
<dbReference type="KEGG" id="taer:GT409_03575"/>
<feature type="binding site" evidence="7">
    <location>
        <position position="115"/>
    </location>
    <ligand>
        <name>substrate</name>
    </ligand>
</feature>
<protein>
    <recommendedName>
        <fullName evidence="7">tRNA (guanine-N(7)-)-methyltransferase</fullName>
        <ecNumber evidence="7">2.1.1.33</ecNumber>
    </recommendedName>
    <alternativeName>
        <fullName evidence="7">tRNA (guanine(46)-N(7))-methyltransferase</fullName>
    </alternativeName>
    <alternativeName>
        <fullName evidence="7">tRNA(m7G46)-methyltransferase</fullName>
    </alternativeName>
</protein>
<dbReference type="NCBIfam" id="TIGR00091">
    <property type="entry name" value="tRNA (guanosine(46)-N7)-methyltransferase TrmB"/>
    <property type="match status" value="1"/>
</dbReference>
<feature type="binding site" evidence="7">
    <location>
        <position position="61"/>
    </location>
    <ligand>
        <name>S-adenosyl-L-methionine</name>
        <dbReference type="ChEBI" id="CHEBI:59789"/>
    </ligand>
</feature>
<dbReference type="HAMAP" id="MF_01057">
    <property type="entry name" value="tRNA_methyltr_TrmB"/>
    <property type="match status" value="1"/>
</dbReference>
<dbReference type="PANTHER" id="PTHR23417:SF14">
    <property type="entry name" value="PENTACOTRIPEPTIDE-REPEAT REGION OF PRORP DOMAIN-CONTAINING PROTEIN"/>
    <property type="match status" value="1"/>
</dbReference>
<feature type="binding site" evidence="7">
    <location>
        <position position="88"/>
    </location>
    <ligand>
        <name>S-adenosyl-L-methionine</name>
        <dbReference type="ChEBI" id="CHEBI:59789"/>
    </ligand>
</feature>
<dbReference type="PANTHER" id="PTHR23417">
    <property type="entry name" value="3-DEOXY-D-MANNO-OCTULOSONIC-ACID TRANSFERASE/TRNA GUANINE-N 7 - -METHYLTRANSFERASE"/>
    <property type="match status" value="1"/>
</dbReference>
<feature type="binding site" evidence="7">
    <location>
        <position position="147"/>
    </location>
    <ligand>
        <name>substrate</name>
    </ligand>
</feature>
<dbReference type="PROSITE" id="PS51625">
    <property type="entry name" value="SAM_MT_TRMB"/>
    <property type="match status" value="1"/>
</dbReference>
<evidence type="ECO:0000313" key="8">
    <source>
        <dbReference type="EMBL" id="QHI68566.1"/>
    </source>
</evidence>
<keyword evidence="5 7" id="KW-0949">S-adenosyl-L-methionine</keyword>
<dbReference type="Gene3D" id="3.40.50.150">
    <property type="entry name" value="Vaccinia Virus protein VP39"/>
    <property type="match status" value="1"/>
</dbReference>
<accession>A0A6P1MAH3</accession>
<evidence type="ECO:0000256" key="6">
    <source>
        <dbReference type="ARBA" id="ARBA00022694"/>
    </source>
</evidence>
<comment type="similarity">
    <text evidence="7">Belongs to the class I-like SAM-binding methyltransferase superfamily. TrmB family.</text>
</comment>
<feature type="binding site" evidence="7">
    <location>
        <begin position="179"/>
        <end position="182"/>
    </location>
    <ligand>
        <name>substrate</name>
    </ligand>
</feature>